<sequence>MTRVGVTGHQDRVGMDWSWVRRSVRSALVSCGATEALSSLAEGSDQVFAEVALDLSIPLRAVVPFNSYEAFFQDAHVLLNYRRLLGQARRVDLNLHFSPERAFFEAGKFIVDECQLLIAVWDGRPAEGFGGTADIVTYSRSRGRRLIWLDPFKAEIHREGSMT</sequence>
<dbReference type="EMBL" id="KY000025">
    <property type="protein sequence ID" value="ASK40723.1"/>
    <property type="molecule type" value="Genomic_DNA"/>
</dbReference>
<proteinExistence type="predicted"/>
<dbReference type="SUPFAM" id="SSF102405">
    <property type="entry name" value="MCP/YpsA-like"/>
    <property type="match status" value="1"/>
</dbReference>
<evidence type="ECO:0000313" key="1">
    <source>
        <dbReference type="EMBL" id="ASK40723.1"/>
    </source>
</evidence>
<protein>
    <submittedName>
        <fullName evidence="1">Uncharacterized protein</fullName>
    </submittedName>
</protein>
<geneLocation type="plasmid" evidence="1">
    <name>pTi_AR125</name>
</geneLocation>
<geneLocation type="plasmid" evidence="2">
    <name>pTi_CFBP5499</name>
</geneLocation>
<name>A0A2Z2PD81_9HYPH</name>
<organism evidence="1">
    <name type="scientific">Agrobacterium genomosp. 6</name>
    <dbReference type="NCBI Taxonomy" id="1183411"/>
    <lineage>
        <taxon>Bacteria</taxon>
        <taxon>Pseudomonadati</taxon>
        <taxon>Pseudomonadota</taxon>
        <taxon>Alphaproteobacteria</taxon>
        <taxon>Hyphomicrobiales</taxon>
        <taxon>Rhizobiaceae</taxon>
        <taxon>Rhizobium/Agrobacterium group</taxon>
        <taxon>Agrobacterium</taxon>
        <taxon>Agrobacterium tumefaciens complex</taxon>
    </lineage>
</organism>
<dbReference type="AlphaFoldDB" id="A0A2Z2PD81"/>
<evidence type="ECO:0000313" key="2">
    <source>
        <dbReference type="EMBL" id="ASK41486.1"/>
    </source>
</evidence>
<reference evidence="1" key="1">
    <citation type="submission" date="2016-10" db="EMBL/GenBank/DDBJ databases">
        <title>Agrobacterium Ti plasmids: Classification based on T-DNA and Vir regions organization.</title>
        <authorList>
            <person name="Nabi N."/>
            <person name="Vial L."/>
            <person name="Ben Hafsa A."/>
            <person name="Chapulliot D."/>
            <person name="Berard A."/>
            <person name="Chauveau A."/>
            <person name="Le Paslier M.-C."/>
            <person name="Harzallah Skhiri F."/>
            <person name="Brunel D."/>
            <person name="Nesme X."/>
            <person name="Chaouachi M."/>
        </authorList>
    </citation>
    <scope>NUCLEOTIDE SEQUENCE</scope>
    <source>
        <strain evidence="1">AR125</strain>
        <strain evidence="2">CFBP5499</strain>
        <plasmid evidence="1">pTi_AR125</plasmid>
        <plasmid evidence="2">pTi_CFBP5499</plasmid>
    </source>
</reference>
<accession>A0A2Z2PD81</accession>
<dbReference type="Gene3D" id="3.40.50.450">
    <property type="match status" value="1"/>
</dbReference>
<keyword evidence="1" id="KW-0614">Plasmid</keyword>
<dbReference type="EMBL" id="KY000029">
    <property type="protein sequence ID" value="ASK41486.1"/>
    <property type="molecule type" value="Genomic_DNA"/>
</dbReference>